<evidence type="ECO:0000256" key="2">
    <source>
        <dbReference type="ARBA" id="ARBA00023125"/>
    </source>
</evidence>
<dbReference type="RefSeq" id="WP_156220818.1">
    <property type="nucleotide sequence ID" value="NZ_WOFH01000015.1"/>
</dbReference>
<dbReference type="AlphaFoldDB" id="A0A7K1LBS9"/>
<name>A0A7K1LBS9_9ACTN</name>
<comment type="caution">
    <text evidence="5">The sequence shown here is derived from an EMBL/GenBank/DDBJ whole genome shotgun (WGS) entry which is preliminary data.</text>
</comment>
<proteinExistence type="predicted"/>
<dbReference type="PANTHER" id="PTHR33204">
    <property type="entry name" value="TRANSCRIPTIONAL REGULATOR, MARR FAMILY"/>
    <property type="match status" value="1"/>
</dbReference>
<dbReference type="Pfam" id="PF01638">
    <property type="entry name" value="HxlR"/>
    <property type="match status" value="1"/>
</dbReference>
<keyword evidence="2" id="KW-0238">DNA-binding</keyword>
<dbReference type="PANTHER" id="PTHR33204:SF39">
    <property type="entry name" value="TRANSCRIPTIONAL REGULATORY PROTEIN"/>
    <property type="match status" value="1"/>
</dbReference>
<accession>A0A7K1LBS9</accession>
<keyword evidence="1" id="KW-0805">Transcription regulation</keyword>
<dbReference type="SUPFAM" id="SSF46785">
    <property type="entry name" value="Winged helix' DNA-binding domain"/>
    <property type="match status" value="1"/>
</dbReference>
<dbReference type="Gene3D" id="1.10.10.10">
    <property type="entry name" value="Winged helix-like DNA-binding domain superfamily/Winged helix DNA-binding domain"/>
    <property type="match status" value="1"/>
</dbReference>
<reference evidence="5 6" key="1">
    <citation type="submission" date="2019-11" db="EMBL/GenBank/DDBJ databases">
        <authorList>
            <person name="Cao P."/>
        </authorList>
    </citation>
    <scope>NUCLEOTIDE SEQUENCE [LARGE SCALE GENOMIC DNA]</scope>
    <source>
        <strain evidence="5 6">NEAU-AAG5</strain>
    </source>
</reference>
<sequence>MDTVLRAELTARGIAPDCVETIGLVRDVLARVGDKWTVLIVTELASGPMRYTALHEKVSGISQRMLGHTLRALHRDGLVTRTAYPEVPPRVEYELTALGRSLAQAVDHLVLWVRAHQPAIAANREVFDTAG</sequence>
<dbReference type="InterPro" id="IPR036388">
    <property type="entry name" value="WH-like_DNA-bd_sf"/>
</dbReference>
<evidence type="ECO:0000259" key="4">
    <source>
        <dbReference type="PROSITE" id="PS51118"/>
    </source>
</evidence>
<organism evidence="5 6">
    <name type="scientific">Actinomadura litoris</name>
    <dbReference type="NCBI Taxonomy" id="2678616"/>
    <lineage>
        <taxon>Bacteria</taxon>
        <taxon>Bacillati</taxon>
        <taxon>Actinomycetota</taxon>
        <taxon>Actinomycetes</taxon>
        <taxon>Streptosporangiales</taxon>
        <taxon>Thermomonosporaceae</taxon>
        <taxon>Actinomadura</taxon>
    </lineage>
</organism>
<evidence type="ECO:0000256" key="1">
    <source>
        <dbReference type="ARBA" id="ARBA00023015"/>
    </source>
</evidence>
<protein>
    <submittedName>
        <fullName evidence="5">Transcriptional regulator</fullName>
    </submittedName>
</protein>
<dbReference type="InterPro" id="IPR036390">
    <property type="entry name" value="WH_DNA-bd_sf"/>
</dbReference>
<dbReference type="InterPro" id="IPR002577">
    <property type="entry name" value="HTH_HxlR"/>
</dbReference>
<dbReference type="Proteomes" id="UP000432015">
    <property type="component" value="Unassembled WGS sequence"/>
</dbReference>
<evidence type="ECO:0000313" key="6">
    <source>
        <dbReference type="Proteomes" id="UP000432015"/>
    </source>
</evidence>
<gene>
    <name evidence="5" type="ORF">GNZ18_34410</name>
</gene>
<dbReference type="PROSITE" id="PS51118">
    <property type="entry name" value="HTH_HXLR"/>
    <property type="match status" value="1"/>
</dbReference>
<keyword evidence="3" id="KW-0804">Transcription</keyword>
<keyword evidence="6" id="KW-1185">Reference proteome</keyword>
<evidence type="ECO:0000313" key="5">
    <source>
        <dbReference type="EMBL" id="MUN41645.1"/>
    </source>
</evidence>
<dbReference type="GO" id="GO:0003677">
    <property type="term" value="F:DNA binding"/>
    <property type="evidence" value="ECO:0007669"/>
    <property type="project" value="UniProtKB-KW"/>
</dbReference>
<dbReference type="EMBL" id="WOFH01000015">
    <property type="protein sequence ID" value="MUN41645.1"/>
    <property type="molecule type" value="Genomic_DNA"/>
</dbReference>
<evidence type="ECO:0000256" key="3">
    <source>
        <dbReference type="ARBA" id="ARBA00023163"/>
    </source>
</evidence>
<feature type="domain" description="HTH hxlR-type" evidence="4">
    <location>
        <begin position="18"/>
        <end position="121"/>
    </location>
</feature>